<dbReference type="Gene3D" id="3.40.50.720">
    <property type="entry name" value="NAD(P)-binding Rossmann-like Domain"/>
    <property type="match status" value="1"/>
</dbReference>
<dbReference type="PROSITE" id="PS00061">
    <property type="entry name" value="ADH_SHORT"/>
    <property type="match status" value="1"/>
</dbReference>
<feature type="compositionally biased region" description="Low complexity" evidence="5">
    <location>
        <begin position="70"/>
        <end position="85"/>
    </location>
</feature>
<protein>
    <submittedName>
        <fullName evidence="6">Uncharacterized protein</fullName>
    </submittedName>
</protein>
<dbReference type="InterPro" id="IPR036291">
    <property type="entry name" value="NAD(P)-bd_dom_sf"/>
</dbReference>
<dbReference type="Proteomes" id="UP000710849">
    <property type="component" value="Unassembled WGS sequence"/>
</dbReference>
<feature type="region of interest" description="Disordered" evidence="5">
    <location>
        <begin position="68"/>
        <end position="92"/>
    </location>
</feature>
<reference evidence="6 7" key="1">
    <citation type="journal article" date="2020" name="Genome Biol. Evol.">
        <title>Comparative genomics of Sclerotiniaceae.</title>
        <authorList>
            <person name="Valero Jimenez C.A."/>
            <person name="Steentjes M."/>
            <person name="Scholten O.E."/>
            <person name="Van Kan J.A.L."/>
        </authorList>
    </citation>
    <scope>NUCLEOTIDE SEQUENCE [LARGE SCALE GENOMIC DNA]</scope>
    <source>
        <strain evidence="6 7">MUCL 94</strain>
    </source>
</reference>
<dbReference type="Pfam" id="PF13561">
    <property type="entry name" value="adh_short_C2"/>
    <property type="match status" value="1"/>
</dbReference>
<dbReference type="EMBL" id="RCSW01000012">
    <property type="protein sequence ID" value="KAF7941818.1"/>
    <property type="molecule type" value="Genomic_DNA"/>
</dbReference>
<evidence type="ECO:0000256" key="4">
    <source>
        <dbReference type="RuleBase" id="RU000363"/>
    </source>
</evidence>
<evidence type="ECO:0000256" key="3">
    <source>
        <dbReference type="ARBA" id="ARBA00023002"/>
    </source>
</evidence>
<keyword evidence="2" id="KW-0521">NADP</keyword>
<dbReference type="Pfam" id="PF00106">
    <property type="entry name" value="adh_short"/>
    <property type="match status" value="1"/>
</dbReference>
<evidence type="ECO:0000256" key="5">
    <source>
        <dbReference type="SAM" id="MobiDB-lite"/>
    </source>
</evidence>
<dbReference type="PANTHER" id="PTHR42760:SF133">
    <property type="entry name" value="3-OXOACYL-[ACYL-CARRIER-PROTEIN] REDUCTASE"/>
    <property type="match status" value="1"/>
</dbReference>
<name>A0A9P5IKC7_9HELO</name>
<evidence type="ECO:0000313" key="7">
    <source>
        <dbReference type="Proteomes" id="UP000710849"/>
    </source>
</evidence>
<dbReference type="GeneID" id="62150244"/>
<dbReference type="RefSeq" id="XP_038732100.1">
    <property type="nucleotide sequence ID" value="XM_038877168.1"/>
</dbReference>
<dbReference type="SUPFAM" id="SSF51735">
    <property type="entry name" value="NAD(P)-binding Rossmann-fold domains"/>
    <property type="match status" value="1"/>
</dbReference>
<evidence type="ECO:0000313" key="6">
    <source>
        <dbReference type="EMBL" id="KAF7941818.1"/>
    </source>
</evidence>
<dbReference type="InterPro" id="IPR002347">
    <property type="entry name" value="SDR_fam"/>
</dbReference>
<keyword evidence="7" id="KW-1185">Reference proteome</keyword>
<gene>
    <name evidence="6" type="ORF">EAE97_006655</name>
</gene>
<comment type="caution">
    <text evidence="6">The sequence shown here is derived from an EMBL/GenBank/DDBJ whole genome shotgun (WGS) entry which is preliminary data.</text>
</comment>
<dbReference type="GO" id="GO:0006633">
    <property type="term" value="P:fatty acid biosynthetic process"/>
    <property type="evidence" value="ECO:0007669"/>
    <property type="project" value="TreeGrafter"/>
</dbReference>
<accession>A0A9P5IKC7</accession>
<sequence length="382" mass="40388">MGMGVGINSGMRIPENALGKVVGVGMGKIRGYGRGSGRIKRMDGMKMSLRSESRVPPSARLFGRSRGFCSSSSSSYVASSASSPSRIEDKTGAKSNTNLLPFANKTILVTGATRGIGKAIAQKFGELGGKLLLVGRNREGLEGVGREMMKGRRGEGEGEGEGDWMVVCGDVGEREFWEGNLEGEREWLRGLRGSGERRSERGDNPTPKPKIDILINAAGLTHASPLITTSPSLIENILQTNLMGTIWGCKIIGKEMLRRREGCIINVSSLLGIKGGRGSAAYVASKAGVLGLTRALAAEMGSAGIRVNAIVPGYIETDMTRETELTTSFKAMSDPARSEALNSIPLSRFGDVAEIADAAVFLATNKYANNCVLNLDGGLSAV</sequence>
<dbReference type="AlphaFoldDB" id="A0A9P5IKC7"/>
<dbReference type="PRINTS" id="PR00080">
    <property type="entry name" value="SDRFAMILY"/>
</dbReference>
<organism evidence="6 7">
    <name type="scientific">Botrytis byssoidea</name>
    <dbReference type="NCBI Taxonomy" id="139641"/>
    <lineage>
        <taxon>Eukaryota</taxon>
        <taxon>Fungi</taxon>
        <taxon>Dikarya</taxon>
        <taxon>Ascomycota</taxon>
        <taxon>Pezizomycotina</taxon>
        <taxon>Leotiomycetes</taxon>
        <taxon>Helotiales</taxon>
        <taxon>Sclerotiniaceae</taxon>
        <taxon>Botrytis</taxon>
    </lineage>
</organism>
<dbReference type="InterPro" id="IPR020904">
    <property type="entry name" value="Sc_DH/Rdtase_CS"/>
</dbReference>
<proteinExistence type="inferred from homology"/>
<evidence type="ECO:0000256" key="1">
    <source>
        <dbReference type="ARBA" id="ARBA00006484"/>
    </source>
</evidence>
<dbReference type="GO" id="GO:0048038">
    <property type="term" value="F:quinone binding"/>
    <property type="evidence" value="ECO:0007669"/>
    <property type="project" value="TreeGrafter"/>
</dbReference>
<dbReference type="GO" id="GO:0016616">
    <property type="term" value="F:oxidoreductase activity, acting on the CH-OH group of donors, NAD or NADP as acceptor"/>
    <property type="evidence" value="ECO:0007669"/>
    <property type="project" value="TreeGrafter"/>
</dbReference>
<dbReference type="PANTHER" id="PTHR42760">
    <property type="entry name" value="SHORT-CHAIN DEHYDROGENASES/REDUCTASES FAMILY MEMBER"/>
    <property type="match status" value="1"/>
</dbReference>
<evidence type="ECO:0000256" key="2">
    <source>
        <dbReference type="ARBA" id="ARBA00022857"/>
    </source>
</evidence>
<comment type="similarity">
    <text evidence="1 4">Belongs to the short-chain dehydrogenases/reductases (SDR) family.</text>
</comment>
<keyword evidence="3" id="KW-0560">Oxidoreductase</keyword>
<dbReference type="PRINTS" id="PR00081">
    <property type="entry name" value="GDHRDH"/>
</dbReference>